<dbReference type="InterPro" id="IPR014044">
    <property type="entry name" value="CAP_dom"/>
</dbReference>
<dbReference type="AlphaFoldDB" id="A0A6F8ZDU6"/>
<name>A0A6F8ZDU6_9FIRM</name>
<dbReference type="Pfam" id="PF00188">
    <property type="entry name" value="CAP"/>
    <property type="match status" value="1"/>
</dbReference>
<dbReference type="PANTHER" id="PTHR31157:SF1">
    <property type="entry name" value="SCP DOMAIN-CONTAINING PROTEIN"/>
    <property type="match status" value="1"/>
</dbReference>
<protein>
    <submittedName>
        <fullName evidence="3">CAP domain-containing protein</fullName>
    </submittedName>
</protein>
<dbReference type="PANTHER" id="PTHR31157">
    <property type="entry name" value="SCP DOMAIN-CONTAINING PROTEIN"/>
    <property type="match status" value="1"/>
</dbReference>
<feature type="domain" description="SCP" evidence="2">
    <location>
        <begin position="98"/>
        <end position="206"/>
    </location>
</feature>
<evidence type="ECO:0000313" key="3">
    <source>
        <dbReference type="EMBL" id="CAB1127813.1"/>
    </source>
</evidence>
<dbReference type="KEGG" id="hfv:R50_0307"/>
<reference evidence="3 4" key="1">
    <citation type="submission" date="2020-02" db="EMBL/GenBank/DDBJ databases">
        <authorList>
            <person name="Hogendoorn C."/>
        </authorList>
    </citation>
    <scope>NUCLEOTIDE SEQUENCE [LARGE SCALE GENOMIC DNA]</scope>
    <source>
        <strain evidence="3">R501</strain>
    </source>
</reference>
<feature type="region of interest" description="Disordered" evidence="1">
    <location>
        <begin position="46"/>
        <end position="84"/>
    </location>
</feature>
<evidence type="ECO:0000256" key="1">
    <source>
        <dbReference type="SAM" id="MobiDB-lite"/>
    </source>
</evidence>
<evidence type="ECO:0000259" key="2">
    <source>
        <dbReference type="Pfam" id="PF00188"/>
    </source>
</evidence>
<evidence type="ECO:0000313" key="4">
    <source>
        <dbReference type="Proteomes" id="UP000503399"/>
    </source>
</evidence>
<proteinExistence type="predicted"/>
<dbReference type="EMBL" id="LR778114">
    <property type="protein sequence ID" value="CAB1127813.1"/>
    <property type="molecule type" value="Genomic_DNA"/>
</dbReference>
<organism evidence="3 4">
    <name type="scientific">Candidatus Hydrogenisulfobacillus filiaventi</name>
    <dbReference type="NCBI Taxonomy" id="2707344"/>
    <lineage>
        <taxon>Bacteria</taxon>
        <taxon>Bacillati</taxon>
        <taxon>Bacillota</taxon>
        <taxon>Clostridia</taxon>
        <taxon>Eubacteriales</taxon>
        <taxon>Clostridiales Family XVII. Incertae Sedis</taxon>
        <taxon>Candidatus Hydrogenisulfobacillus</taxon>
    </lineage>
</organism>
<sequence length="218" mass="22421">MLFLVPADFPQAGWVASVWRAPGVSPAPVSTPVVVAARPWVLSPAPAAPPASAAPTSAPAAAPAPSAYGPWHPSAAPAGPAPGSSAWEAAQARLLVALTDQDRLRHGLPALTADPELMRLAQERATAMAQDGYFSHDSPVYGWPLQMEWQAGLRAREMGAENIAEEGNVAEANAAFMASPPHRANILDPGETRIGVGVALLPGGNGVAVSELFLGPPE</sequence>
<gene>
    <name evidence="3" type="ORF">R50_0307</name>
</gene>
<dbReference type="Gene3D" id="3.40.33.10">
    <property type="entry name" value="CAP"/>
    <property type="match status" value="1"/>
</dbReference>
<keyword evidence="4" id="KW-1185">Reference proteome</keyword>
<dbReference type="CDD" id="cd05379">
    <property type="entry name" value="CAP_bacterial"/>
    <property type="match status" value="1"/>
</dbReference>
<dbReference type="InterPro" id="IPR035940">
    <property type="entry name" value="CAP_sf"/>
</dbReference>
<dbReference type="SUPFAM" id="SSF55797">
    <property type="entry name" value="PR-1-like"/>
    <property type="match status" value="1"/>
</dbReference>
<dbReference type="Proteomes" id="UP000503399">
    <property type="component" value="Chromosome"/>
</dbReference>
<accession>A0A6F8ZDU6</accession>